<evidence type="ECO:0000313" key="6">
    <source>
        <dbReference type="Proteomes" id="UP000250583"/>
    </source>
</evidence>
<dbReference type="Pfam" id="PF25264">
    <property type="entry name" value="DUF7864"/>
    <property type="match status" value="1"/>
</dbReference>
<dbReference type="RefSeq" id="WP_112148253.1">
    <property type="nucleotide sequence ID" value="NZ_PRLE01000002.1"/>
</dbReference>
<dbReference type="InterPro" id="IPR057186">
    <property type="entry name" value="DUF7864"/>
</dbReference>
<gene>
    <name evidence="5" type="primary">pglZ</name>
    <name evidence="5" type="ORF">C4N22_05440</name>
</gene>
<evidence type="ECO:0000259" key="2">
    <source>
        <dbReference type="Pfam" id="PF25262"/>
    </source>
</evidence>
<organism evidence="5 6">
    <name type="scientific">Faecalibacterium prausnitzii</name>
    <dbReference type="NCBI Taxonomy" id="853"/>
    <lineage>
        <taxon>Bacteria</taxon>
        <taxon>Bacillati</taxon>
        <taxon>Bacillota</taxon>
        <taxon>Clostridia</taxon>
        <taxon>Eubacteriales</taxon>
        <taxon>Oscillospiraceae</taxon>
        <taxon>Faecalibacterium</taxon>
    </lineage>
</organism>
<feature type="region of interest" description="Disordered" evidence="1">
    <location>
        <begin position="548"/>
        <end position="574"/>
    </location>
</feature>
<feature type="domain" description="DUF7864" evidence="4">
    <location>
        <begin position="7"/>
        <end position="176"/>
    </location>
</feature>
<protein>
    <submittedName>
        <fullName evidence="5">BREX-4 system phosphatase PglZ</fullName>
    </submittedName>
</protein>
<feature type="domain" description="DUF7862" evidence="2">
    <location>
        <begin position="624"/>
        <end position="705"/>
    </location>
</feature>
<feature type="domain" description="DUF7863" evidence="3">
    <location>
        <begin position="228"/>
        <end position="329"/>
    </location>
</feature>
<dbReference type="InterPro" id="IPR057185">
    <property type="entry name" value="DUF7863"/>
</dbReference>
<dbReference type="NCBIfam" id="NF033445">
    <property type="entry name" value="BREX_PglZ_4"/>
    <property type="match status" value="1"/>
</dbReference>
<dbReference type="Proteomes" id="UP000250583">
    <property type="component" value="Unassembled WGS sequence"/>
</dbReference>
<sequence length="720" mass="81689">MKSIAVNEAIENISEYLGSDNIYPYFVSVSGSNEYRLLLHRFASLKKVKVSEFCSADAYPDLDGFLDAVKEEHNEKLILGVGEYITCGGNIDILYSLKNLPSPKTVVLCRGIKQELSKLNNADRKFNARRFCCVDSELDFSVISVEFPIGLQLCEGYKNLISVLEDGANGNVYVKTSLNVDPTRKISSAYDAIREQDLHFELPENCLDDEHWSEFLENPDISGSYELTSWREYLKLKLNPSEANDYLRAVVATSVNYSAYKKNLFDLILSYSPKSKEYGVFYPQRKELLKAAQDMGINSYLAKSKQRESQRIYYLTDNTEEEQYEIIKEIVSLGAVPKEIVTIFPELNDYLCKYAFGCKNGELLTEYFQEYKTNKLLNRIPNTFLETVKEYSLDGNRKYNVLPTRGSLVEQYNDGKNGMIWIDALGVEFLGYIQRICAKIGLKMDVQIGRAVLPTLTSKNKSFYDEWKGPKQQTKRLDDIKHKGEDRFNYESDGDGKLPLHIVAELKVIKDVLYRAKSLLLQEEVRKVIIASDHGASRLAVINEHQSKHTMSDTTGQHSGRCCPLSETDERPDSATSENGFWVLANYDRFGGGRKASVEVHGGATLEEVIVPVIELTLLDSSITMENLTPTVWSSYNEKPVLELFCAANVNKMRLRVGDVTYEAEKVSNVKYRFVLDKHKISGPYTAEVLDSDSIIGKISFDIQKRSGEKNSKVEDDFFI</sequence>
<dbReference type="Pfam" id="PF25262">
    <property type="entry name" value="DUF7862"/>
    <property type="match status" value="1"/>
</dbReference>
<dbReference type="OrthoDB" id="2015940at2"/>
<evidence type="ECO:0000259" key="3">
    <source>
        <dbReference type="Pfam" id="PF25263"/>
    </source>
</evidence>
<accession>A0A329UGZ1</accession>
<evidence type="ECO:0000256" key="1">
    <source>
        <dbReference type="SAM" id="MobiDB-lite"/>
    </source>
</evidence>
<dbReference type="EMBL" id="PRLE01000002">
    <property type="protein sequence ID" value="RAW60340.1"/>
    <property type="molecule type" value="Genomic_DNA"/>
</dbReference>
<dbReference type="AlphaFoldDB" id="A0A329UGZ1"/>
<dbReference type="InterPro" id="IPR057184">
    <property type="entry name" value="DUF7862"/>
</dbReference>
<reference evidence="5 6" key="1">
    <citation type="submission" date="2018-02" db="EMBL/GenBank/DDBJ databases">
        <title>Complete genome sequencing of Faecalibacterium prausnitzii strains isolated from the human gut.</title>
        <authorList>
            <person name="Fitzgerald B.C."/>
            <person name="Shkoporov A.N."/>
            <person name="Ross P.R."/>
            <person name="Hill C."/>
        </authorList>
    </citation>
    <scope>NUCLEOTIDE SEQUENCE [LARGE SCALE GENOMIC DNA]</scope>
    <source>
        <strain evidence="5 6">APC923/61-1</strain>
    </source>
</reference>
<evidence type="ECO:0000313" key="5">
    <source>
        <dbReference type="EMBL" id="RAW60340.1"/>
    </source>
</evidence>
<proteinExistence type="predicted"/>
<dbReference type="Pfam" id="PF25263">
    <property type="entry name" value="DUF7863"/>
    <property type="match status" value="1"/>
</dbReference>
<comment type="caution">
    <text evidence="5">The sequence shown here is derived from an EMBL/GenBank/DDBJ whole genome shotgun (WGS) entry which is preliminary data.</text>
</comment>
<name>A0A329UGZ1_9FIRM</name>
<evidence type="ECO:0000259" key="4">
    <source>
        <dbReference type="Pfam" id="PF25264"/>
    </source>
</evidence>